<evidence type="ECO:0000313" key="1">
    <source>
        <dbReference type="EMBL" id="SFV56680.1"/>
    </source>
</evidence>
<proteinExistence type="predicted"/>
<dbReference type="PANTHER" id="PTHR36842">
    <property type="entry name" value="PROTEIN TOLB HOMOLOG"/>
    <property type="match status" value="1"/>
</dbReference>
<reference evidence="1" key="1">
    <citation type="submission" date="2016-10" db="EMBL/GenBank/DDBJ databases">
        <authorList>
            <person name="de Groot N.N."/>
        </authorList>
    </citation>
    <scope>NUCLEOTIDE SEQUENCE</scope>
</reference>
<dbReference type="InterPro" id="IPR011042">
    <property type="entry name" value="6-blade_b-propeller_TolB-like"/>
</dbReference>
<dbReference type="EMBL" id="FPHB01000038">
    <property type="protein sequence ID" value="SFV56680.1"/>
    <property type="molecule type" value="Genomic_DNA"/>
</dbReference>
<dbReference type="AlphaFoldDB" id="A0A1W1BSX2"/>
<protein>
    <submittedName>
        <fullName evidence="1">TolB protein, periplasmic protein involved in the tonb-independent uptake of group A colicins</fullName>
    </submittedName>
</protein>
<name>A0A1W1BSX2_9ZZZZ</name>
<dbReference type="Gene3D" id="2.120.10.30">
    <property type="entry name" value="TolB, C-terminal domain"/>
    <property type="match status" value="1"/>
</dbReference>
<dbReference type="SUPFAM" id="SSF69304">
    <property type="entry name" value="Tricorn protease N-terminal domain"/>
    <property type="match status" value="1"/>
</dbReference>
<organism evidence="1">
    <name type="scientific">hydrothermal vent metagenome</name>
    <dbReference type="NCBI Taxonomy" id="652676"/>
    <lineage>
        <taxon>unclassified sequences</taxon>
        <taxon>metagenomes</taxon>
        <taxon>ecological metagenomes</taxon>
    </lineage>
</organism>
<gene>
    <name evidence="1" type="ORF">MNB_SM-7-428</name>
</gene>
<accession>A0A1W1BSX2</accession>
<dbReference type="NCBIfam" id="NF003124">
    <property type="entry name" value="PRK04043.1"/>
    <property type="match status" value="1"/>
</dbReference>
<dbReference type="PANTHER" id="PTHR36842:SF1">
    <property type="entry name" value="PROTEIN TOLB"/>
    <property type="match status" value="1"/>
</dbReference>
<sequence length="415" mass="47706">MKILLMLFFSVMLFATDLTIEVKKKVQTLPLLAIEDSSINYDDTFKMRFFKALYADMNVISLFNVDKHRRLTYFNATSVVVQNKDKDYVLRYKLFEDDSGRLNVQIKLIQNDNTLFAKTYKISKKSAYIFLAHAIAYDINKYMGGEDISWIKKRIVFSNIIAPKKSQIVVADYTLTYRHVVLKGGFNIFPKWANKNQDAIYYTSLSDKKPTLKYFDIRKGVIQNIASSDGMIVCSDVSDNGKKILVTMSPLSQPDIYLYDVPTKSFKRLTKYGGIDVGGQFLGNDRIVFVSDRLGYPNIFMKKISSRSVEQLVYYGKANSACSVNGKYIVYEARESSNAFSKNTFNLHLISLKSDSIRRLTAVGINQFPRFSDDGKAILFIKNYKNQSAIGVIRLEYNKNYLFPIRYGRIQSIDW</sequence>